<keyword evidence="3" id="KW-1185">Reference proteome</keyword>
<organism evidence="2 3">
    <name type="scientific">Friedmanniomyces endolithicus</name>
    <dbReference type="NCBI Taxonomy" id="329885"/>
    <lineage>
        <taxon>Eukaryota</taxon>
        <taxon>Fungi</taxon>
        <taxon>Dikarya</taxon>
        <taxon>Ascomycota</taxon>
        <taxon>Pezizomycotina</taxon>
        <taxon>Dothideomycetes</taxon>
        <taxon>Dothideomycetidae</taxon>
        <taxon>Mycosphaerellales</taxon>
        <taxon>Teratosphaeriaceae</taxon>
        <taxon>Friedmanniomyces</taxon>
    </lineage>
</organism>
<gene>
    <name evidence="2" type="ORF">LTR91_010140</name>
</gene>
<reference evidence="2" key="1">
    <citation type="submission" date="2023-06" db="EMBL/GenBank/DDBJ databases">
        <title>Black Yeasts Isolated from many extreme environments.</title>
        <authorList>
            <person name="Coleine C."/>
            <person name="Stajich J.E."/>
            <person name="Selbmann L."/>
        </authorList>
    </citation>
    <scope>NUCLEOTIDE SEQUENCE</scope>
    <source>
        <strain evidence="2">CCFEE 5200</strain>
    </source>
</reference>
<feature type="region of interest" description="Disordered" evidence="1">
    <location>
        <begin position="219"/>
        <end position="287"/>
    </location>
</feature>
<protein>
    <recommendedName>
        <fullName evidence="4">Myb-like domain-containing protein</fullName>
    </recommendedName>
</protein>
<comment type="caution">
    <text evidence="2">The sequence shown here is derived from an EMBL/GenBank/DDBJ whole genome shotgun (WGS) entry which is preliminary data.</text>
</comment>
<accession>A0AAN6QT94</accession>
<feature type="compositionally biased region" description="Basic and acidic residues" evidence="1">
    <location>
        <begin position="360"/>
        <end position="381"/>
    </location>
</feature>
<feature type="compositionally biased region" description="Basic and acidic residues" evidence="1">
    <location>
        <begin position="337"/>
        <end position="349"/>
    </location>
</feature>
<dbReference type="EMBL" id="JAUJLE010000086">
    <property type="protein sequence ID" value="KAK0986756.1"/>
    <property type="molecule type" value="Genomic_DNA"/>
</dbReference>
<dbReference type="AlphaFoldDB" id="A0AAN6QT94"/>
<evidence type="ECO:0000313" key="3">
    <source>
        <dbReference type="Proteomes" id="UP001175353"/>
    </source>
</evidence>
<proteinExistence type="predicted"/>
<evidence type="ECO:0000256" key="1">
    <source>
        <dbReference type="SAM" id="MobiDB-lite"/>
    </source>
</evidence>
<name>A0AAN6QT94_9PEZI</name>
<dbReference type="Proteomes" id="UP001175353">
    <property type="component" value="Unassembled WGS sequence"/>
</dbReference>
<feature type="region of interest" description="Disordered" evidence="1">
    <location>
        <begin position="37"/>
        <end position="63"/>
    </location>
</feature>
<feature type="compositionally biased region" description="Basic and acidic residues" evidence="1">
    <location>
        <begin position="46"/>
        <end position="63"/>
    </location>
</feature>
<feature type="compositionally biased region" description="Basic and acidic residues" evidence="1">
    <location>
        <begin position="238"/>
        <end position="274"/>
    </location>
</feature>
<evidence type="ECO:0008006" key="4">
    <source>
        <dbReference type="Google" id="ProtNLM"/>
    </source>
</evidence>
<sequence length="450" mass="49983">MKLTDGSVSNLTTLRIPRRWRTFGFRILWPASESAGTRSSISAGFGRDHSSTGKDAAIEDVRDDSYETVEDPFPLRGPTELSRETSSFTWLREDEIGRGGNEDLLKACQLVDVKIGQSPLTHVNFTTPATTTNRDPVTIRQHFTPYVAMGRLATQLAALATDAENLPPSEKLPNVSFIDALLPRRCADLGSPRKERKPLDPNIGRRTAVTYYDIKKDGKGKPAIVAHRSPAPSAHGGNGKEDEKNGKKGGNGEKGKNSGKNDAKAEKKDVKKDGGGGNDKNPNFREWTAGEDAELKKLMADGNTFKQIAKKMKRGQARIKKRWAEIGETVKIDKVEPKKTEARAEEPKHASKKEKKAAKKAHEAHAAAAEKKDSKPDRNDGEARFTMHEWQTLTEDSIFSLGELQYLSELAMRDQSQNWERIAGKFYDKTGRRVHALDIRDKFVQMCSFG</sequence>
<feature type="region of interest" description="Disordered" evidence="1">
    <location>
        <begin position="337"/>
        <end position="381"/>
    </location>
</feature>
<evidence type="ECO:0000313" key="2">
    <source>
        <dbReference type="EMBL" id="KAK0986756.1"/>
    </source>
</evidence>
<feature type="compositionally biased region" description="Basic residues" evidence="1">
    <location>
        <begin position="350"/>
        <end position="359"/>
    </location>
</feature>